<evidence type="ECO:0000256" key="4">
    <source>
        <dbReference type="ARBA" id="ARBA00022692"/>
    </source>
</evidence>
<evidence type="ECO:0000256" key="1">
    <source>
        <dbReference type="ARBA" id="ARBA00004167"/>
    </source>
</evidence>
<dbReference type="PRINTS" id="PR01506">
    <property type="entry name" value="TATBPROTEIN"/>
</dbReference>
<dbReference type="PANTHER" id="PTHR33162">
    <property type="entry name" value="SEC-INDEPENDENT PROTEIN TRANSLOCASE PROTEIN TATA, CHLOROPLASTIC"/>
    <property type="match status" value="1"/>
</dbReference>
<evidence type="ECO:0000256" key="11">
    <source>
        <dbReference type="SAM" id="Phobius"/>
    </source>
</evidence>
<name>A0A1G6WJL7_9PROT</name>
<comment type="subcellular location">
    <subcellularLocation>
        <location evidence="9">Cell membrane</location>
        <topology evidence="9">Single-pass membrane protein</topology>
    </subcellularLocation>
    <subcellularLocation>
        <location evidence="1">Membrane</location>
        <topology evidence="1">Single-pass membrane protein</topology>
    </subcellularLocation>
</comment>
<dbReference type="Proteomes" id="UP000199412">
    <property type="component" value="Unassembled WGS sequence"/>
</dbReference>
<dbReference type="Pfam" id="PF02416">
    <property type="entry name" value="TatA_B_E"/>
    <property type="match status" value="1"/>
</dbReference>
<proteinExistence type="inferred from homology"/>
<dbReference type="NCBIfam" id="TIGR01410">
    <property type="entry name" value="tatB"/>
    <property type="match status" value="1"/>
</dbReference>
<keyword evidence="13" id="KW-1185">Reference proteome</keyword>
<feature type="region of interest" description="Disordered" evidence="10">
    <location>
        <begin position="73"/>
        <end position="133"/>
    </location>
</feature>
<evidence type="ECO:0000256" key="7">
    <source>
        <dbReference type="ARBA" id="ARBA00023010"/>
    </source>
</evidence>
<accession>A0A1G6WJL7</accession>
<organism evidence="12 13">
    <name type="scientific">Rhodospira trueperi</name>
    <dbReference type="NCBI Taxonomy" id="69960"/>
    <lineage>
        <taxon>Bacteria</taxon>
        <taxon>Pseudomonadati</taxon>
        <taxon>Pseudomonadota</taxon>
        <taxon>Alphaproteobacteria</taxon>
        <taxon>Rhodospirillales</taxon>
        <taxon>Rhodospirillaceae</taxon>
        <taxon>Rhodospira</taxon>
    </lineage>
</organism>
<dbReference type="HAMAP" id="MF_00237">
    <property type="entry name" value="TatB"/>
    <property type="match status" value="1"/>
</dbReference>
<evidence type="ECO:0000313" key="12">
    <source>
        <dbReference type="EMBL" id="SDD65994.1"/>
    </source>
</evidence>
<sequence length="133" mass="14713">MFDFGWTELAVIGVVALLIIGPKDLPKVLRTLGQWSRRLRGLAREFQGHVDDVIREAELEDVRDGVNKVRRKNIGQSINKMVDPDGRVARELDEVDRAARRRPTRKAPSSDGDGATARADATPPTPKSNSGED</sequence>
<evidence type="ECO:0000313" key="13">
    <source>
        <dbReference type="Proteomes" id="UP000199412"/>
    </source>
</evidence>
<feature type="transmembrane region" description="Helical" evidence="11">
    <location>
        <begin position="6"/>
        <end position="22"/>
    </location>
</feature>
<keyword evidence="5 9" id="KW-0653">Protein transport</keyword>
<evidence type="ECO:0000256" key="9">
    <source>
        <dbReference type="HAMAP-Rule" id="MF_00237"/>
    </source>
</evidence>
<evidence type="ECO:0000256" key="10">
    <source>
        <dbReference type="SAM" id="MobiDB-lite"/>
    </source>
</evidence>
<dbReference type="PANTHER" id="PTHR33162:SF1">
    <property type="entry name" value="SEC-INDEPENDENT PROTEIN TRANSLOCASE PROTEIN TATA, CHLOROPLASTIC"/>
    <property type="match status" value="1"/>
</dbReference>
<dbReference type="RefSeq" id="WP_092780695.1">
    <property type="nucleotide sequence ID" value="NZ_FNAP01000001.1"/>
</dbReference>
<reference evidence="12 13" key="1">
    <citation type="submission" date="2016-10" db="EMBL/GenBank/DDBJ databases">
        <authorList>
            <person name="de Groot N.N."/>
        </authorList>
    </citation>
    <scope>NUCLEOTIDE SEQUENCE [LARGE SCALE GENOMIC DNA]</scope>
    <source>
        <strain evidence="12 13">ATCC 700224</strain>
    </source>
</reference>
<dbReference type="GO" id="GO:0043953">
    <property type="term" value="P:protein transport by the Tat complex"/>
    <property type="evidence" value="ECO:0007669"/>
    <property type="project" value="UniProtKB-UniRule"/>
</dbReference>
<dbReference type="OrthoDB" id="7206969at2"/>
<feature type="compositionally biased region" description="Basic and acidic residues" evidence="10">
    <location>
        <begin position="82"/>
        <end position="98"/>
    </location>
</feature>
<keyword evidence="8 9" id="KW-0472">Membrane</keyword>
<keyword evidence="3 9" id="KW-1003">Cell membrane</keyword>
<evidence type="ECO:0000256" key="5">
    <source>
        <dbReference type="ARBA" id="ARBA00022927"/>
    </source>
</evidence>
<gene>
    <name evidence="9" type="primary">tatB</name>
    <name evidence="12" type="ORF">SAMN05421720_101179</name>
</gene>
<keyword evidence="4 9" id="KW-0812">Transmembrane</keyword>
<dbReference type="EMBL" id="FNAP01000001">
    <property type="protein sequence ID" value="SDD65994.1"/>
    <property type="molecule type" value="Genomic_DNA"/>
</dbReference>
<evidence type="ECO:0000256" key="3">
    <source>
        <dbReference type="ARBA" id="ARBA00022475"/>
    </source>
</evidence>
<dbReference type="GO" id="GO:0008320">
    <property type="term" value="F:protein transmembrane transporter activity"/>
    <property type="evidence" value="ECO:0007669"/>
    <property type="project" value="UniProtKB-UniRule"/>
</dbReference>
<keyword evidence="6 9" id="KW-1133">Transmembrane helix</keyword>
<comment type="function">
    <text evidence="9">Part of the twin-arginine translocation (Tat) system that transports large folded proteins containing a characteristic twin-arginine motif in their signal peptide across membranes. Together with TatC, TatB is part of a receptor directly interacting with Tat signal peptides. TatB may form an oligomeric binding site that transiently accommodates folded Tat precursor proteins before their translocation.</text>
</comment>
<comment type="subunit">
    <text evidence="9">The Tat system comprises two distinct complexes: a TatABC complex, containing multiple copies of TatA, TatB and TatC subunits, and a separate TatA complex, containing only TatA subunits. Substrates initially bind to the TatABC complex, which probably triggers association of the separate TatA complex to form the active translocon.</text>
</comment>
<evidence type="ECO:0000256" key="2">
    <source>
        <dbReference type="ARBA" id="ARBA00022448"/>
    </source>
</evidence>
<keyword evidence="2 9" id="KW-0813">Transport</keyword>
<keyword evidence="7 9" id="KW-0811">Translocation</keyword>
<evidence type="ECO:0000256" key="8">
    <source>
        <dbReference type="ARBA" id="ARBA00023136"/>
    </source>
</evidence>
<dbReference type="AlphaFoldDB" id="A0A1G6WJL7"/>
<dbReference type="STRING" id="69960.SAMN05421720_101179"/>
<dbReference type="Gene3D" id="1.20.5.3310">
    <property type="match status" value="1"/>
</dbReference>
<dbReference type="InterPro" id="IPR003369">
    <property type="entry name" value="TatA/B/E"/>
</dbReference>
<dbReference type="GO" id="GO:0033281">
    <property type="term" value="C:TAT protein transport complex"/>
    <property type="evidence" value="ECO:0007669"/>
    <property type="project" value="UniProtKB-UniRule"/>
</dbReference>
<protein>
    <recommendedName>
        <fullName evidence="9">Sec-independent protein translocase protein TatB</fullName>
    </recommendedName>
</protein>
<comment type="similarity">
    <text evidence="9">Belongs to the TatB family.</text>
</comment>
<evidence type="ECO:0000256" key="6">
    <source>
        <dbReference type="ARBA" id="ARBA00022989"/>
    </source>
</evidence>
<feature type="compositionally biased region" description="Low complexity" evidence="10">
    <location>
        <begin position="111"/>
        <end position="122"/>
    </location>
</feature>
<dbReference type="InterPro" id="IPR018448">
    <property type="entry name" value="TatB"/>
</dbReference>